<evidence type="ECO:0000313" key="3">
    <source>
        <dbReference type="EMBL" id="BCB08400.1"/>
    </source>
</evidence>
<feature type="coiled-coil region" evidence="1">
    <location>
        <begin position="105"/>
        <end position="132"/>
    </location>
</feature>
<protein>
    <recommendedName>
        <fullName evidence="5">Lipoprotein</fullName>
    </recommendedName>
</protein>
<dbReference type="InterPro" id="IPR046516">
    <property type="entry name" value="DUF6694"/>
</dbReference>
<evidence type="ECO:0000256" key="2">
    <source>
        <dbReference type="SAM" id="SignalP"/>
    </source>
</evidence>
<accession>A0A6F8U649</accession>
<gene>
    <name evidence="3" type="ORF">HHSLTHF2_22900</name>
</gene>
<keyword evidence="2" id="KW-0732">Signal</keyword>
<feature type="chain" id="PRO_5026139991" description="Lipoprotein" evidence="2">
    <location>
        <begin position="19"/>
        <end position="277"/>
    </location>
</feature>
<dbReference type="AlphaFoldDB" id="A0A6F8U649"/>
<dbReference type="Pfam" id="PF20404">
    <property type="entry name" value="DUF6694"/>
    <property type="match status" value="1"/>
</dbReference>
<evidence type="ECO:0008006" key="5">
    <source>
        <dbReference type="Google" id="ProtNLM"/>
    </source>
</evidence>
<evidence type="ECO:0000256" key="1">
    <source>
        <dbReference type="SAM" id="Coils"/>
    </source>
</evidence>
<proteinExistence type="predicted"/>
<keyword evidence="4" id="KW-1185">Reference proteome</keyword>
<organism evidence="3 4">
    <name type="scientific">Halomonas hydrothermalis</name>
    <dbReference type="NCBI Taxonomy" id="115561"/>
    <lineage>
        <taxon>Bacteria</taxon>
        <taxon>Pseudomonadati</taxon>
        <taxon>Pseudomonadota</taxon>
        <taxon>Gammaproteobacteria</taxon>
        <taxon>Oceanospirillales</taxon>
        <taxon>Halomonadaceae</taxon>
        <taxon>Halomonas</taxon>
    </lineage>
</organism>
<keyword evidence="1" id="KW-0175">Coiled coil</keyword>
<sequence length="277" mass="30479">MWSLLRLSALSLTTLMIAGCSDPKIDTSSMPAAVVSVEKVRDSLPAYKRDEFDQALTIIAMSSFSGIDLLNAQRMNAAEIAESANAYMHGLTGDEIIERADKMLRERRAREREQALQTLDRLETKQARAEHDQQQRAQVSIESADYYISTSPYGAFEPVIDLQVTNGSDQEISELFLHGVLTSPGHETPWVDETFYYVIAGGLAPGETAQWSLAPNRFGPWGNHQIPRDTQLTLTLEGVNNAQGEPLWNSPTLSENEAAKLAALRAEYGGVNGHTAN</sequence>
<dbReference type="Proteomes" id="UP000502259">
    <property type="component" value="Chromosome"/>
</dbReference>
<dbReference type="PROSITE" id="PS51257">
    <property type="entry name" value="PROKAR_LIPOPROTEIN"/>
    <property type="match status" value="1"/>
</dbReference>
<name>A0A6F8U649_9GAMM</name>
<dbReference type="EMBL" id="AP022843">
    <property type="protein sequence ID" value="BCB08400.1"/>
    <property type="molecule type" value="Genomic_DNA"/>
</dbReference>
<reference evidence="3 4" key="1">
    <citation type="submission" date="2020-03" db="EMBL/GenBank/DDBJ databases">
        <title>Complete Genome Sequence of Halomonas hydrothermalis Strain Slthf2, Halophilic Bacterium Isolated from Deep-Sea Hydrothermal-Vent Environments.</title>
        <authorList>
            <person name="Takeyama N."/>
            <person name="Huang M."/>
            <person name="Sato K."/>
            <person name="Galipon J."/>
            <person name="Arakawa K."/>
        </authorList>
    </citation>
    <scope>NUCLEOTIDE SEQUENCE [LARGE SCALE GENOMIC DNA]</scope>
    <source>
        <strain evidence="3 4">Slthf2</strain>
    </source>
</reference>
<evidence type="ECO:0000313" key="4">
    <source>
        <dbReference type="Proteomes" id="UP000502259"/>
    </source>
</evidence>
<feature type="signal peptide" evidence="2">
    <location>
        <begin position="1"/>
        <end position="18"/>
    </location>
</feature>